<dbReference type="EMBL" id="LIZX01000153">
    <property type="protein sequence ID" value="KPJ64962.1"/>
    <property type="molecule type" value="Genomic_DNA"/>
</dbReference>
<dbReference type="GO" id="GO:0003949">
    <property type="term" value="F:1-(5-phosphoribosyl)-5-[(5-phosphoribosylamino)methylideneamino]imidazole-4-carboxamide isomerase activity"/>
    <property type="evidence" value="ECO:0007669"/>
    <property type="project" value="UniProtKB-UniRule"/>
</dbReference>
<evidence type="ECO:0000256" key="3">
    <source>
        <dbReference type="ARBA" id="ARBA00005133"/>
    </source>
</evidence>
<comment type="caution">
    <text evidence="15">The sequence shown here is derived from an EMBL/GenBank/DDBJ whole genome shotgun (WGS) entry which is preliminary data.</text>
</comment>
<dbReference type="InterPro" id="IPR006062">
    <property type="entry name" value="His_biosynth"/>
</dbReference>
<name>A0A0S7XR44_UNCSA</name>
<dbReference type="EC" id="5.3.1.16" evidence="5 12"/>
<gene>
    <name evidence="12" type="primary">hisA</name>
    <name evidence="15" type="ORF">AMJ44_11705</name>
</gene>
<accession>A0A0S7XR44</accession>
<dbReference type="PANTHER" id="PTHR43090">
    <property type="entry name" value="1-(5-PHOSPHORIBOSYL)-5-[(5-PHOSPHORIBOSYLAMINO)METHYLIDENEAMINO] IMIDAZOLE-4-CARBOXAMIDE ISOMERASE"/>
    <property type="match status" value="1"/>
</dbReference>
<comment type="pathway">
    <text evidence="3 12 14">Amino-acid biosynthesis; L-histidine biosynthesis; L-histidine from 5-phospho-alpha-D-ribose 1-diphosphate: step 4/9.</text>
</comment>
<dbReference type="InterPro" id="IPR044524">
    <property type="entry name" value="Isoase_HisA-like"/>
</dbReference>
<keyword evidence="8 12" id="KW-0028">Amino-acid biosynthesis</keyword>
<dbReference type="HAMAP" id="MF_01014">
    <property type="entry name" value="HisA"/>
    <property type="match status" value="1"/>
</dbReference>
<evidence type="ECO:0000256" key="13">
    <source>
        <dbReference type="RuleBase" id="RU003657"/>
    </source>
</evidence>
<dbReference type="InterPro" id="IPR023016">
    <property type="entry name" value="HisA/PriA"/>
</dbReference>
<protein>
    <recommendedName>
        <fullName evidence="6 12">1-(5-phosphoribosyl)-5-[(5-phosphoribosylamino)methylideneamino] imidazole-4-carboxamide isomerase</fullName>
        <ecNumber evidence="5 12">5.3.1.16</ecNumber>
    </recommendedName>
    <alternativeName>
        <fullName evidence="11 12">Phosphoribosylformimino-5-aminoimidazole carboxamide ribotide isomerase</fullName>
    </alternativeName>
</protein>
<evidence type="ECO:0000256" key="14">
    <source>
        <dbReference type="RuleBase" id="RU003658"/>
    </source>
</evidence>
<dbReference type="Gene3D" id="3.20.20.70">
    <property type="entry name" value="Aldolase class I"/>
    <property type="match status" value="1"/>
</dbReference>
<dbReference type="GO" id="GO:0005737">
    <property type="term" value="C:cytoplasm"/>
    <property type="evidence" value="ECO:0007669"/>
    <property type="project" value="UniProtKB-SubCell"/>
</dbReference>
<evidence type="ECO:0000256" key="9">
    <source>
        <dbReference type="ARBA" id="ARBA00023102"/>
    </source>
</evidence>
<evidence type="ECO:0000256" key="11">
    <source>
        <dbReference type="ARBA" id="ARBA00030547"/>
    </source>
</evidence>
<evidence type="ECO:0000256" key="12">
    <source>
        <dbReference type="HAMAP-Rule" id="MF_01014"/>
    </source>
</evidence>
<evidence type="ECO:0000313" key="15">
    <source>
        <dbReference type="EMBL" id="KPJ64962.1"/>
    </source>
</evidence>
<dbReference type="PATRIC" id="fig|1703775.3.peg.1298"/>
<sequence>MFEVIPAIDILNGKCVRLKQGRYDAETVYSKDPVEMAKKWESEGAKRLHLVDLDGAKTGIPKNIEIIKAIAKEVNIPVQVGGGIRNLDVIQELLNIGIDRVILGTTAVKNPNLLAQACEKFGDRIAVSIDTKQGKVATEGWTQVSKKDTLTLAKEAIELGVKRFIYTDISRDGMLEGPNFEGIKNFVSQIRVPVIASGGISSEEDIKKLKETRAEGCIVGKALYEGKFKLENLIRGN</sequence>
<dbReference type="InterPro" id="IPR013785">
    <property type="entry name" value="Aldolase_TIM"/>
</dbReference>
<dbReference type="CDD" id="cd04732">
    <property type="entry name" value="HisA"/>
    <property type="match status" value="1"/>
</dbReference>
<dbReference type="InterPro" id="IPR011060">
    <property type="entry name" value="RibuloseP-bd_barrel"/>
</dbReference>
<dbReference type="InterPro" id="IPR006063">
    <property type="entry name" value="HisA_bact_arch"/>
</dbReference>
<keyword evidence="7 12" id="KW-0963">Cytoplasm</keyword>
<evidence type="ECO:0000256" key="7">
    <source>
        <dbReference type="ARBA" id="ARBA00022490"/>
    </source>
</evidence>
<dbReference type="FunFam" id="3.20.20.70:FF:000009">
    <property type="entry name" value="1-(5-phosphoribosyl)-5-[(5-phosphoribosylamino)methylideneamino] imidazole-4-carboxamide isomerase"/>
    <property type="match status" value="1"/>
</dbReference>
<evidence type="ECO:0000256" key="4">
    <source>
        <dbReference type="ARBA" id="ARBA00009667"/>
    </source>
</evidence>
<proteinExistence type="inferred from homology"/>
<dbReference type="GO" id="GO:0000105">
    <property type="term" value="P:L-histidine biosynthetic process"/>
    <property type="evidence" value="ECO:0007669"/>
    <property type="project" value="UniProtKB-UniRule"/>
</dbReference>
<dbReference type="GO" id="GO:0000162">
    <property type="term" value="P:L-tryptophan biosynthetic process"/>
    <property type="evidence" value="ECO:0007669"/>
    <property type="project" value="TreeGrafter"/>
</dbReference>
<keyword evidence="10 12" id="KW-0413">Isomerase</keyword>
<evidence type="ECO:0000256" key="6">
    <source>
        <dbReference type="ARBA" id="ARBA00018464"/>
    </source>
</evidence>
<evidence type="ECO:0000256" key="2">
    <source>
        <dbReference type="ARBA" id="ARBA00004496"/>
    </source>
</evidence>
<evidence type="ECO:0000256" key="5">
    <source>
        <dbReference type="ARBA" id="ARBA00012550"/>
    </source>
</evidence>
<dbReference type="NCBIfam" id="NF010112">
    <property type="entry name" value="PRK13585.1"/>
    <property type="match status" value="1"/>
</dbReference>
<dbReference type="UniPathway" id="UPA00031">
    <property type="reaction ID" value="UER00009"/>
</dbReference>
<dbReference type="Proteomes" id="UP000051861">
    <property type="component" value="Unassembled WGS sequence"/>
</dbReference>
<evidence type="ECO:0000256" key="8">
    <source>
        <dbReference type="ARBA" id="ARBA00022605"/>
    </source>
</evidence>
<dbReference type="Pfam" id="PF00977">
    <property type="entry name" value="His_biosynth"/>
    <property type="match status" value="1"/>
</dbReference>
<keyword evidence="9 12" id="KW-0368">Histidine biosynthesis</keyword>
<dbReference type="PANTHER" id="PTHR43090:SF2">
    <property type="entry name" value="1-(5-PHOSPHORIBOSYL)-5-[(5-PHOSPHORIBOSYLAMINO)METHYLIDENEAMINO] IMIDAZOLE-4-CARBOXAMIDE ISOMERASE"/>
    <property type="match status" value="1"/>
</dbReference>
<feature type="active site" description="Proton acceptor" evidence="12">
    <location>
        <position position="9"/>
    </location>
</feature>
<reference evidence="15 16" key="1">
    <citation type="journal article" date="2015" name="Microbiome">
        <title>Genomic resolution of linkages in carbon, nitrogen, and sulfur cycling among widespread estuary sediment bacteria.</title>
        <authorList>
            <person name="Baker B.J."/>
            <person name="Lazar C.S."/>
            <person name="Teske A.P."/>
            <person name="Dick G.J."/>
        </authorList>
    </citation>
    <scope>NUCLEOTIDE SEQUENCE [LARGE SCALE GENOMIC DNA]</scope>
    <source>
        <strain evidence="15">DG_54_3</strain>
    </source>
</reference>
<comment type="subcellular location">
    <subcellularLocation>
        <location evidence="2 12 14">Cytoplasm</location>
    </subcellularLocation>
</comment>
<evidence type="ECO:0000313" key="16">
    <source>
        <dbReference type="Proteomes" id="UP000051861"/>
    </source>
</evidence>
<evidence type="ECO:0000256" key="10">
    <source>
        <dbReference type="ARBA" id="ARBA00023235"/>
    </source>
</evidence>
<dbReference type="SUPFAM" id="SSF51366">
    <property type="entry name" value="Ribulose-phoshate binding barrel"/>
    <property type="match status" value="1"/>
</dbReference>
<comment type="similarity">
    <text evidence="4 12 13">Belongs to the HisA/HisF family.</text>
</comment>
<evidence type="ECO:0000256" key="1">
    <source>
        <dbReference type="ARBA" id="ARBA00000901"/>
    </source>
</evidence>
<organism evidence="15 16">
    <name type="scientific">candidate division WOR-1 bacterium DG_54_3</name>
    <dbReference type="NCBI Taxonomy" id="1703775"/>
    <lineage>
        <taxon>Bacteria</taxon>
        <taxon>Bacillati</taxon>
        <taxon>Saganbacteria</taxon>
    </lineage>
</organism>
<feature type="active site" description="Proton donor" evidence="12">
    <location>
        <position position="130"/>
    </location>
</feature>
<dbReference type="AlphaFoldDB" id="A0A0S7XR44"/>
<dbReference type="NCBIfam" id="TIGR00007">
    <property type="entry name" value="1-(5-phosphoribosyl)-5-[(5-phosphoribosylamino)methylideneamino]imidazole-4-carboxamide isomerase"/>
    <property type="match status" value="1"/>
</dbReference>
<comment type="catalytic activity">
    <reaction evidence="1 12 14">
        <text>1-(5-phospho-beta-D-ribosyl)-5-[(5-phospho-beta-D-ribosylamino)methylideneamino]imidazole-4-carboxamide = 5-[(5-phospho-1-deoxy-D-ribulos-1-ylimino)methylamino]-1-(5-phospho-beta-D-ribosyl)imidazole-4-carboxamide</text>
        <dbReference type="Rhea" id="RHEA:15469"/>
        <dbReference type="ChEBI" id="CHEBI:58435"/>
        <dbReference type="ChEBI" id="CHEBI:58525"/>
        <dbReference type="EC" id="5.3.1.16"/>
    </reaction>
</comment>